<comment type="caution">
    <text evidence="3">The sequence shown here is derived from an EMBL/GenBank/DDBJ whole genome shotgun (WGS) entry which is preliminary data.</text>
</comment>
<dbReference type="InterPro" id="IPR028092">
    <property type="entry name" value="RD3"/>
</dbReference>
<evidence type="ECO:0000313" key="3">
    <source>
        <dbReference type="EMBL" id="CAD6194653.1"/>
    </source>
</evidence>
<proteinExistence type="predicted"/>
<gene>
    <name evidence="3" type="ORF">CAUJ_LOCUS10572</name>
</gene>
<dbReference type="EMBL" id="CAJGYM010000046">
    <property type="protein sequence ID" value="CAD6194653.1"/>
    <property type="molecule type" value="Genomic_DNA"/>
</dbReference>
<feature type="compositionally biased region" description="Pro residues" evidence="2">
    <location>
        <begin position="171"/>
        <end position="185"/>
    </location>
</feature>
<dbReference type="AlphaFoldDB" id="A0A8S1HDV1"/>
<reference evidence="3" key="1">
    <citation type="submission" date="2020-10" db="EMBL/GenBank/DDBJ databases">
        <authorList>
            <person name="Kikuchi T."/>
        </authorList>
    </citation>
    <scope>NUCLEOTIDE SEQUENCE</scope>
    <source>
        <strain evidence="3">NKZ352</strain>
    </source>
</reference>
<protein>
    <submittedName>
        <fullName evidence="3">Uncharacterized protein</fullName>
    </submittedName>
</protein>
<accession>A0A8S1HDV1</accession>
<keyword evidence="4" id="KW-1185">Reference proteome</keyword>
<evidence type="ECO:0000256" key="2">
    <source>
        <dbReference type="SAM" id="MobiDB-lite"/>
    </source>
</evidence>
<feature type="coiled-coil region" evidence="1">
    <location>
        <begin position="64"/>
        <end position="91"/>
    </location>
</feature>
<dbReference type="PANTHER" id="PTHR28489:SF2">
    <property type="entry name" value="RENTINAL DEGENERATION 3-LIKE"/>
    <property type="match status" value="1"/>
</dbReference>
<dbReference type="Pfam" id="PF14473">
    <property type="entry name" value="RD3"/>
    <property type="match status" value="1"/>
</dbReference>
<organism evidence="3 4">
    <name type="scientific">Caenorhabditis auriculariae</name>
    <dbReference type="NCBI Taxonomy" id="2777116"/>
    <lineage>
        <taxon>Eukaryota</taxon>
        <taxon>Metazoa</taxon>
        <taxon>Ecdysozoa</taxon>
        <taxon>Nematoda</taxon>
        <taxon>Chromadorea</taxon>
        <taxon>Rhabditida</taxon>
        <taxon>Rhabditina</taxon>
        <taxon>Rhabditomorpha</taxon>
        <taxon>Rhabditoidea</taxon>
        <taxon>Rhabditidae</taxon>
        <taxon>Peloderinae</taxon>
        <taxon>Caenorhabditis</taxon>
    </lineage>
</organism>
<dbReference type="OrthoDB" id="5824539at2759"/>
<evidence type="ECO:0000313" key="4">
    <source>
        <dbReference type="Proteomes" id="UP000835052"/>
    </source>
</evidence>
<evidence type="ECO:0000256" key="1">
    <source>
        <dbReference type="SAM" id="Coils"/>
    </source>
</evidence>
<keyword evidence="1" id="KW-0175">Coiled coil</keyword>
<dbReference type="PANTHER" id="PTHR28489">
    <property type="entry name" value="RENTINAL DEGENERATION 3-LIKE"/>
    <property type="match status" value="1"/>
</dbReference>
<dbReference type="Proteomes" id="UP000835052">
    <property type="component" value="Unassembled WGS sequence"/>
</dbReference>
<feature type="region of interest" description="Disordered" evidence="2">
    <location>
        <begin position="170"/>
        <end position="200"/>
    </location>
</feature>
<sequence length="214" mass="24525">MEAPSRMTRAEEAESRHGNRSSMIYYQLAAPQRAHKMFWRLFSPASARCDDRREIRTDDTFLFCEAVVAEVDAAVAELETAKEEADRQEREKHRLPDYTWLATGKSSLYRKRLNIEEKARVENACERLRPEEWSKTVRNWRSRIENAVDRKTIVDEFLSATHQSIVSRQLAPPPTVMATPPPAASTPPSSHREKTLTSSRSVAQLSIIELSELV</sequence>
<name>A0A8S1HDV1_9PELO</name>